<protein>
    <submittedName>
        <fullName evidence="1">Uncharacterized protein</fullName>
    </submittedName>
</protein>
<dbReference type="RefSeq" id="WP_043842934.1">
    <property type="nucleotide sequence ID" value="NZ_AQQW01000003.1"/>
</dbReference>
<name>W4HNK0_9RHOB</name>
<proteinExistence type="predicted"/>
<keyword evidence="2" id="KW-1185">Reference proteome</keyword>
<reference evidence="1 2" key="1">
    <citation type="journal article" date="2014" name="Antonie Van Leeuwenhoek">
        <title>Roseivivax atlanticus sp. nov., isolated from surface seawater of the Atlantic Ocean.</title>
        <authorList>
            <person name="Li G."/>
            <person name="Lai Q."/>
            <person name="Liu X."/>
            <person name="Sun F."/>
            <person name="Shao Z."/>
        </authorList>
    </citation>
    <scope>NUCLEOTIDE SEQUENCE [LARGE SCALE GENOMIC DNA]</scope>
    <source>
        <strain evidence="1 2">22II-s10s</strain>
    </source>
</reference>
<accession>W4HNK0</accession>
<dbReference type="eggNOG" id="ENOG5030YXF">
    <property type="taxonomic scope" value="Bacteria"/>
</dbReference>
<evidence type="ECO:0000313" key="1">
    <source>
        <dbReference type="EMBL" id="ETW13580.1"/>
    </source>
</evidence>
<dbReference type="EMBL" id="AQQW01000003">
    <property type="protein sequence ID" value="ETW13580.1"/>
    <property type="molecule type" value="Genomic_DNA"/>
</dbReference>
<evidence type="ECO:0000313" key="2">
    <source>
        <dbReference type="Proteomes" id="UP000019063"/>
    </source>
</evidence>
<gene>
    <name evidence="1" type="ORF">ATO8_06106</name>
</gene>
<dbReference type="AlphaFoldDB" id="W4HNK0"/>
<sequence>MFYDKTLCADAALVASVPVSALSRTRVRRSAKRLLSYLSSPQVRMALPGSERNGVRDLRTLCGSLLSKGTLEESEACALQRRALEFHDSLTQHDSRADIL</sequence>
<dbReference type="Proteomes" id="UP000019063">
    <property type="component" value="Unassembled WGS sequence"/>
</dbReference>
<organism evidence="1 2">
    <name type="scientific">Roseivivax marinus</name>
    <dbReference type="NCBI Taxonomy" id="1379903"/>
    <lineage>
        <taxon>Bacteria</taxon>
        <taxon>Pseudomonadati</taxon>
        <taxon>Pseudomonadota</taxon>
        <taxon>Alphaproteobacteria</taxon>
        <taxon>Rhodobacterales</taxon>
        <taxon>Roseobacteraceae</taxon>
        <taxon>Roseivivax</taxon>
    </lineage>
</organism>
<comment type="caution">
    <text evidence="1">The sequence shown here is derived from an EMBL/GenBank/DDBJ whole genome shotgun (WGS) entry which is preliminary data.</text>
</comment>